<protein>
    <submittedName>
        <fullName evidence="1">Uncharacterized protein</fullName>
    </submittedName>
</protein>
<dbReference type="KEGG" id="soa:G3M56_005820"/>
<gene>
    <name evidence="1" type="ORF">G3M56_005820</name>
</gene>
<accession>A0A6B3L3M5</accession>
<sequence>MAEPPKAARILAATLFLIISVGALTAHIDAAVQKADAVKYAKSCATVDELVRGFGEPMYTTVTDHRPHEWVERSFTIDIAPDQEAHIFHPIGTNPNFIIIALSDQDGNIVSTRKLNY</sequence>
<reference evidence="1 2" key="1">
    <citation type="submission" date="2020-12" db="EMBL/GenBank/DDBJ databases">
        <title>Sulforoseuscoccus oceanibium gen. nov., sp. nov., a representative of the phylum Verrucomicrobia with special cytoplasmic membrane, and proposal of Sulforoseuscoccusaceae fam. nov.</title>
        <authorList>
            <person name="Xi F."/>
        </authorList>
    </citation>
    <scope>NUCLEOTIDE SEQUENCE [LARGE SCALE GENOMIC DNA]</scope>
    <source>
        <strain evidence="1 2">T37</strain>
    </source>
</reference>
<organism evidence="1 2">
    <name type="scientific">Sulfuriroseicoccus oceanibius</name>
    <dbReference type="NCBI Taxonomy" id="2707525"/>
    <lineage>
        <taxon>Bacteria</taxon>
        <taxon>Pseudomonadati</taxon>
        <taxon>Verrucomicrobiota</taxon>
        <taxon>Verrucomicrobiia</taxon>
        <taxon>Verrucomicrobiales</taxon>
        <taxon>Verrucomicrobiaceae</taxon>
        <taxon>Sulfuriroseicoccus</taxon>
    </lineage>
</organism>
<evidence type="ECO:0000313" key="1">
    <source>
        <dbReference type="EMBL" id="QQL46098.1"/>
    </source>
</evidence>
<dbReference type="EMBL" id="CP066776">
    <property type="protein sequence ID" value="QQL46098.1"/>
    <property type="molecule type" value="Genomic_DNA"/>
</dbReference>
<dbReference type="Proteomes" id="UP000475117">
    <property type="component" value="Chromosome"/>
</dbReference>
<evidence type="ECO:0000313" key="2">
    <source>
        <dbReference type="Proteomes" id="UP000475117"/>
    </source>
</evidence>
<dbReference type="RefSeq" id="WP_164362764.1">
    <property type="nucleotide sequence ID" value="NZ_CP066776.1"/>
</dbReference>
<proteinExistence type="predicted"/>
<dbReference type="AlphaFoldDB" id="A0A6B3L3M5"/>
<name>A0A6B3L3M5_9BACT</name>
<keyword evidence="2" id="KW-1185">Reference proteome</keyword>